<reference evidence="8" key="1">
    <citation type="submission" date="2015-08" db="EMBL/GenBank/DDBJ databases">
        <authorList>
            <person name="Babu N.S."/>
            <person name="Beckwith C.J."/>
            <person name="Beseler K.G."/>
            <person name="Brison A."/>
            <person name="Carone J.V."/>
            <person name="Caskin T.P."/>
            <person name="Diamond M."/>
            <person name="Durham M.E."/>
            <person name="Foxe J.M."/>
            <person name="Go M."/>
            <person name="Henderson B.A."/>
            <person name="Jones I.B."/>
            <person name="McGettigan J.A."/>
            <person name="Micheletti S.J."/>
            <person name="Nasrallah M.E."/>
            <person name="Ortiz D."/>
            <person name="Piller C.R."/>
            <person name="Privatt S.R."/>
            <person name="Schneider S.L."/>
            <person name="Sharp S."/>
            <person name="Smith T.C."/>
            <person name="Stanton J.D."/>
            <person name="Ullery H.E."/>
            <person name="Wilson R.J."/>
            <person name="Serrano M.G."/>
            <person name="Buck G."/>
            <person name="Lee V."/>
            <person name="Wang Y."/>
            <person name="Carvalho R."/>
            <person name="Voegtly L."/>
            <person name="Shi R."/>
            <person name="Duckworth R."/>
            <person name="Johnson A."/>
            <person name="Loviza R."/>
            <person name="Walstead R."/>
            <person name="Shah Z."/>
            <person name="Kiflezghi M."/>
            <person name="Wade K."/>
            <person name="Ball S.L."/>
            <person name="Bradley K.W."/>
            <person name="Asai D.J."/>
            <person name="Bowman C.A."/>
            <person name="Russell D.A."/>
            <person name="Pope W.H."/>
            <person name="Jacobs-Sera D."/>
            <person name="Hendrix R.W."/>
            <person name="Hatfull G.F."/>
        </authorList>
    </citation>
    <scope>NUCLEOTIDE SEQUENCE</scope>
</reference>
<feature type="transmembrane region" description="Helical" evidence="6">
    <location>
        <begin position="55"/>
        <end position="77"/>
    </location>
</feature>
<feature type="transmembrane region" description="Helical" evidence="6">
    <location>
        <begin position="263"/>
        <end position="284"/>
    </location>
</feature>
<evidence type="ECO:0000256" key="1">
    <source>
        <dbReference type="ARBA" id="ARBA00004141"/>
    </source>
</evidence>
<feature type="transmembrane region" description="Helical" evidence="6">
    <location>
        <begin position="232"/>
        <end position="251"/>
    </location>
</feature>
<feature type="transmembrane region" description="Helical" evidence="6">
    <location>
        <begin position="175"/>
        <end position="193"/>
    </location>
</feature>
<protein>
    <submittedName>
        <fullName evidence="8">Putative transmembrane transport protein</fullName>
    </submittedName>
</protein>
<feature type="transmembrane region" description="Helical" evidence="6">
    <location>
        <begin position="291"/>
        <end position="311"/>
    </location>
</feature>
<feature type="transmembrane region" description="Helical" evidence="6">
    <location>
        <begin position="149"/>
        <end position="169"/>
    </location>
</feature>
<gene>
    <name evidence="8" type="ORF">NOCA2420083</name>
</gene>
<feature type="transmembrane region" description="Helical" evidence="6">
    <location>
        <begin position="86"/>
        <end position="108"/>
    </location>
</feature>
<keyword evidence="4 6" id="KW-1133">Transmembrane helix</keyword>
<feature type="transmembrane region" description="Helical" evidence="6">
    <location>
        <begin position="17"/>
        <end position="35"/>
    </location>
</feature>
<feature type="transmembrane region" description="Helical" evidence="6">
    <location>
        <begin position="392"/>
        <end position="413"/>
    </location>
</feature>
<dbReference type="PANTHER" id="PTHR42718:SF9">
    <property type="entry name" value="MAJOR FACILITATOR SUPERFAMILY MULTIDRUG TRANSPORTER MFSC"/>
    <property type="match status" value="1"/>
</dbReference>
<proteinExistence type="predicted"/>
<feature type="domain" description="Major facilitator superfamily (MFS) profile" evidence="7">
    <location>
        <begin position="19"/>
        <end position="424"/>
    </location>
</feature>
<dbReference type="InterPro" id="IPR020846">
    <property type="entry name" value="MFS_dom"/>
</dbReference>
<feature type="transmembrane region" description="Helical" evidence="6">
    <location>
        <begin position="317"/>
        <end position="341"/>
    </location>
</feature>
<dbReference type="InterPro" id="IPR011701">
    <property type="entry name" value="MFS"/>
</dbReference>
<comment type="subcellular location">
    <subcellularLocation>
        <location evidence="1">Membrane</location>
        <topology evidence="1">Multi-pass membrane protein</topology>
    </subcellularLocation>
</comment>
<dbReference type="InterPro" id="IPR036259">
    <property type="entry name" value="MFS_trans_sf"/>
</dbReference>
<accession>A0A2P2C6C6</accession>
<dbReference type="SUPFAM" id="SSF103473">
    <property type="entry name" value="MFS general substrate transporter"/>
    <property type="match status" value="1"/>
</dbReference>
<dbReference type="EMBL" id="CZKA01000037">
    <property type="protein sequence ID" value="CUR57570.1"/>
    <property type="molecule type" value="Genomic_DNA"/>
</dbReference>
<dbReference type="PANTHER" id="PTHR42718">
    <property type="entry name" value="MAJOR FACILITATOR SUPERFAMILY MULTIDRUG TRANSPORTER MFSC"/>
    <property type="match status" value="1"/>
</dbReference>
<dbReference type="Pfam" id="PF07690">
    <property type="entry name" value="MFS_1"/>
    <property type="match status" value="1"/>
</dbReference>
<evidence type="ECO:0000256" key="5">
    <source>
        <dbReference type="ARBA" id="ARBA00023136"/>
    </source>
</evidence>
<feature type="transmembrane region" description="Helical" evidence="6">
    <location>
        <begin position="353"/>
        <end position="372"/>
    </location>
</feature>
<keyword evidence="5 6" id="KW-0472">Membrane</keyword>
<dbReference type="Gene3D" id="1.20.1250.20">
    <property type="entry name" value="MFS general substrate transporter like domains"/>
    <property type="match status" value="2"/>
</dbReference>
<evidence type="ECO:0000256" key="4">
    <source>
        <dbReference type="ARBA" id="ARBA00022989"/>
    </source>
</evidence>
<evidence type="ECO:0000313" key="8">
    <source>
        <dbReference type="EMBL" id="CUR57570.1"/>
    </source>
</evidence>
<dbReference type="PROSITE" id="PS50850">
    <property type="entry name" value="MFS"/>
    <property type="match status" value="1"/>
</dbReference>
<sequence length="449" mass="48571">MTPVTEQIHDIGSRRAWMIWLVALTVYVLAIFHRSSLGVAGLIAADRFGVTATQLAFFTVLQLLVYAGLQIPVGVLLDRFGSRRMLLVGLGLMTLGQLLFAFATSFPAAVVARAILGAGDATIFVSVIRLVSLWFLVRQAPLVTQLTGQVGQVGAIIAAAPLAWALHDLGWTRTFAWASAIGLPLMVAVALLVKDSPYRRGRVAKIKVRAVGRSLRLVWGNPGTRLGMWSHFTAQFSVTVFSMLWGFPFLVRGQGLSTASASTLLMVMTGWVVLSGLLMGALVARFPFYRSYLVLGVVCSMAACWGVVLARSTPSPMWLLVVLVCLMGTGGPASMVGFDLARSFTPIESSGRANGFVNIGGFSASLLTMALIGVVLDWREPRGSSAYDLGDFRVAMCVQYLFWTLGAVQILRYRRKAIAHLHRVHPGAVESMKRGEPFVHPGFADREGV</sequence>
<feature type="transmembrane region" description="Helical" evidence="6">
    <location>
        <begin position="114"/>
        <end position="137"/>
    </location>
</feature>
<name>A0A2P2C6C6_9ZZZZ</name>
<keyword evidence="2" id="KW-0813">Transport</keyword>
<evidence type="ECO:0000256" key="3">
    <source>
        <dbReference type="ARBA" id="ARBA00022692"/>
    </source>
</evidence>
<organism evidence="8">
    <name type="scientific">metagenome</name>
    <dbReference type="NCBI Taxonomy" id="256318"/>
    <lineage>
        <taxon>unclassified sequences</taxon>
        <taxon>metagenomes</taxon>
    </lineage>
</organism>
<dbReference type="AlphaFoldDB" id="A0A2P2C6C6"/>
<dbReference type="GO" id="GO:0016020">
    <property type="term" value="C:membrane"/>
    <property type="evidence" value="ECO:0007669"/>
    <property type="project" value="UniProtKB-SubCell"/>
</dbReference>
<evidence type="ECO:0000256" key="6">
    <source>
        <dbReference type="SAM" id="Phobius"/>
    </source>
</evidence>
<keyword evidence="3 6" id="KW-0812">Transmembrane</keyword>
<dbReference type="GO" id="GO:0022857">
    <property type="term" value="F:transmembrane transporter activity"/>
    <property type="evidence" value="ECO:0007669"/>
    <property type="project" value="InterPro"/>
</dbReference>
<evidence type="ECO:0000259" key="7">
    <source>
        <dbReference type="PROSITE" id="PS50850"/>
    </source>
</evidence>
<evidence type="ECO:0000256" key="2">
    <source>
        <dbReference type="ARBA" id="ARBA00022448"/>
    </source>
</evidence>